<feature type="compositionally biased region" description="Low complexity" evidence="1">
    <location>
        <begin position="394"/>
        <end position="404"/>
    </location>
</feature>
<dbReference type="VEuPathDB" id="TriTrypDB:Tbg972.11.16430"/>
<feature type="region of interest" description="Disordered" evidence="1">
    <location>
        <begin position="226"/>
        <end position="521"/>
    </location>
</feature>
<dbReference type="Proteomes" id="UP000002316">
    <property type="component" value="Chromosome 11"/>
</dbReference>
<evidence type="ECO:0000313" key="4">
    <source>
        <dbReference type="Proteomes" id="UP000002316"/>
    </source>
</evidence>
<gene>
    <name evidence="3" type="ORF">TbgDal_XI16430</name>
</gene>
<keyword evidence="2" id="KW-0812">Transmembrane</keyword>
<feature type="region of interest" description="Disordered" evidence="1">
    <location>
        <begin position="91"/>
        <end position="129"/>
    </location>
</feature>
<evidence type="ECO:0000256" key="1">
    <source>
        <dbReference type="SAM" id="MobiDB-lite"/>
    </source>
</evidence>
<feature type="compositionally biased region" description="Low complexity" evidence="1">
    <location>
        <begin position="246"/>
        <end position="264"/>
    </location>
</feature>
<dbReference type="RefSeq" id="XP_011780788.1">
    <property type="nucleotide sequence ID" value="XM_011782486.1"/>
</dbReference>
<protein>
    <submittedName>
        <fullName evidence="3">Uncharacterized protein</fullName>
    </submittedName>
</protein>
<feature type="compositionally biased region" description="Basic residues" evidence="1">
    <location>
        <begin position="322"/>
        <end position="335"/>
    </location>
</feature>
<feature type="region of interest" description="Disordered" evidence="1">
    <location>
        <begin position="533"/>
        <end position="557"/>
    </location>
</feature>
<proteinExistence type="predicted"/>
<dbReference type="OrthoDB" id="250704at2759"/>
<evidence type="ECO:0000256" key="2">
    <source>
        <dbReference type="SAM" id="Phobius"/>
    </source>
</evidence>
<keyword evidence="2" id="KW-1133">Transmembrane helix</keyword>
<sequence length="1172" mass="128077">MNRQDGICYSALCGNIYLPALTSVMMMIIISIFLFLKSTILSSTHTGWIVKGLLVAMMELAEGVRSGSSVFAGVSPNNVIRARRPSVEAPPMISIQRSPSAGSGALESRSRSESPRAASIGRLPPRGLPVPLRAQQQRAINLRSMSSSQTQERILLPRSRSSSLMLSSAAVIPADMVASKRFTPPGGRTPLVGPAKSPPIGFVKVMAGPPPPGMVKIPVSPSAIKSPGLSPHFNRSQTSVSSPMQSVALPSPASPAPALTPGLARKSSDHVSPGERSRRRRRRSEGKIVDTPQKHRSRTNEMECMEGLAAATEGSLPAEQSRHRRHHRLSRRATARRSSSALAGEKASKDVPPTPENPVVNGDNGDEIAFVVEEEGKEGANTEAKQRSGDARKSSSSSSDSSVSFQFTDTNPPEGQCKEEETTPTPEEKSVVNEKCAKPMDVESPRSASRTQRHNSHRISAPGTPKSKGSGTSSKSRSRFGLPSVEGVQKASVMEVDEEEKIEEATPAEGKHEPSLPVAENPKNQWNAMMSTLQDQSSNGVSRRTAPSLETSNKLQEASRKHIAEQFLSILCPQQFYGKVTKLHRIRLINSERSRAPGLKEHATILVASKGVLPNQLFYPQLRLAQCDGVEATSADIPGQLDTSIVLCEAAPGNMVFAGTEVEAEHIFENDSTVTSCFILEKSAIIFRDPVRYVLPKAMLDVRWIPYSVQGSEPLCPVHHKELQLYDSSTRELCCSLCLSKSGVDTSKLIVVPEALEGDSRRRVTETLGEHLKRSIDKTAEWMGHHQRIISVAKHKKEAVIRQFDMLISAVKSKRDEFLEHCDASFASTLSSVAKEVLLAEEKVALMKAAIDHLRSDALKPLYSLQVATVASALHVGEETPWGTSTDATDISLLNSGLSVNLEGVMAELQLVSVVPYTRPPSSRRRRMGDDRQEEVTQTDDYESKRRTSQKSVPTKELTLDDHLNLSTHPHKRPLTSVRRRRSVGRGSPTGRRAAPLLPHEVFEDSDILGDDENIKRVRRLGQWITVPGCRGTCIFNAPIHKIIKACREGRNLSTRPIALQWTLRVDDPGEWVGIGVGVGGNLTTWSENHTPDLGHLWVVPEGARRQHFNLRVTLAPRVGHAKLTVHNTNGKQLDDGHIPQWRAARSCYPQITFGGRIGDVRLIDGPQLLTT</sequence>
<organism evidence="3 4">
    <name type="scientific">Trypanosoma brucei gambiense (strain MHOM/CI/86/DAL972)</name>
    <dbReference type="NCBI Taxonomy" id="679716"/>
    <lineage>
        <taxon>Eukaryota</taxon>
        <taxon>Discoba</taxon>
        <taxon>Euglenozoa</taxon>
        <taxon>Kinetoplastea</taxon>
        <taxon>Metakinetoplastina</taxon>
        <taxon>Trypanosomatida</taxon>
        <taxon>Trypanosomatidae</taxon>
        <taxon>Trypanosoma</taxon>
    </lineage>
</organism>
<feature type="compositionally biased region" description="Basic residues" evidence="1">
    <location>
        <begin position="969"/>
        <end position="984"/>
    </location>
</feature>
<feature type="compositionally biased region" description="Low complexity" evidence="1">
    <location>
        <begin position="115"/>
        <end position="129"/>
    </location>
</feature>
<keyword evidence="2" id="KW-0472">Membrane</keyword>
<dbReference type="GeneID" id="23866846"/>
<reference evidence="4" key="1">
    <citation type="journal article" date="2010" name="PLoS Negl. Trop. Dis.">
        <title>The genome sequence of Trypanosoma brucei gambiense, causative agent of chronic human african trypanosomiasis.</title>
        <authorList>
            <person name="Jackson A.P."/>
            <person name="Sanders M."/>
            <person name="Berry A."/>
            <person name="McQuillan J."/>
            <person name="Aslett M.A."/>
            <person name="Quail M.A."/>
            <person name="Chukualim B."/>
            <person name="Capewell P."/>
            <person name="MacLeod A."/>
            <person name="Melville S.E."/>
            <person name="Gibson W."/>
            <person name="Barry J.D."/>
            <person name="Berriman M."/>
            <person name="Hertz-Fowler C."/>
        </authorList>
    </citation>
    <scope>NUCLEOTIDE SEQUENCE [LARGE SCALE GENOMIC DNA]</scope>
    <source>
        <strain evidence="4">MHOM/CI/86/DAL972</strain>
    </source>
</reference>
<feature type="compositionally biased region" description="Basic and acidic residues" evidence="1">
    <location>
        <begin position="416"/>
        <end position="444"/>
    </location>
</feature>
<accession>D0AA23</accession>
<feature type="compositionally biased region" description="Basic and acidic residues" evidence="1">
    <location>
        <begin position="266"/>
        <end position="276"/>
    </location>
</feature>
<feature type="compositionally biased region" description="Low complexity" evidence="1">
    <location>
        <begin position="462"/>
        <end position="475"/>
    </location>
</feature>
<feature type="region of interest" description="Disordered" evidence="1">
    <location>
        <begin position="919"/>
        <end position="999"/>
    </location>
</feature>
<evidence type="ECO:0000313" key="3">
    <source>
        <dbReference type="EMBL" id="CBH18524.1"/>
    </source>
</evidence>
<feature type="transmembrane region" description="Helical" evidence="2">
    <location>
        <begin position="12"/>
        <end position="36"/>
    </location>
</feature>
<name>D0AA23_TRYB9</name>
<dbReference type="AlphaFoldDB" id="D0AA23"/>
<feature type="compositionally biased region" description="Basic and acidic residues" evidence="1">
    <location>
        <begin position="377"/>
        <end position="393"/>
    </location>
</feature>
<dbReference type="EMBL" id="FN554974">
    <property type="protein sequence ID" value="CBH18524.1"/>
    <property type="molecule type" value="Genomic_DNA"/>
</dbReference>
<feature type="compositionally biased region" description="Polar residues" evidence="1">
    <location>
        <begin position="533"/>
        <end position="542"/>
    </location>
</feature>
<dbReference type="KEGG" id="tbg:TbgDal_XI16430"/>
<feature type="compositionally biased region" description="Polar residues" evidence="1">
    <location>
        <begin position="233"/>
        <end position="245"/>
    </location>
</feature>